<dbReference type="Proteomes" id="UP000003163">
    <property type="component" value="Unassembled WGS sequence"/>
</dbReference>
<gene>
    <name evidence="1" type="ORF">EDEG_02947</name>
</gene>
<name>J9DJ75_EDHAE</name>
<proteinExistence type="predicted"/>
<dbReference type="HOGENOM" id="CLU_139272_1_0_1"/>
<dbReference type="VEuPathDB" id="MicrosporidiaDB:EDEG_02947"/>
<dbReference type="AlphaFoldDB" id="J9DJ75"/>
<keyword evidence="2" id="KW-1185">Reference proteome</keyword>
<dbReference type="InParanoid" id="J9DJ75"/>
<organism evidence="1 2">
    <name type="scientific">Edhazardia aedis (strain USNM 41457)</name>
    <name type="common">Microsporidian parasite</name>
    <dbReference type="NCBI Taxonomy" id="1003232"/>
    <lineage>
        <taxon>Eukaryota</taxon>
        <taxon>Fungi</taxon>
        <taxon>Fungi incertae sedis</taxon>
        <taxon>Microsporidia</taxon>
        <taxon>Edhazardia</taxon>
    </lineage>
</organism>
<sequence>MYTNQIIESDIRILQNEKLRLLSSDRENHFNNHGKTKEQIIQEINRQIEAKKTEMAAKNKKYNEISTNISDYEKINNLHKNRIAILTMEKDRLQVYALKN</sequence>
<evidence type="ECO:0000313" key="1">
    <source>
        <dbReference type="EMBL" id="EJW02650.1"/>
    </source>
</evidence>
<dbReference type="EMBL" id="AFBI03000062">
    <property type="protein sequence ID" value="EJW02650.1"/>
    <property type="molecule type" value="Genomic_DNA"/>
</dbReference>
<protein>
    <submittedName>
        <fullName evidence="1">Uncharacterized protein</fullName>
    </submittedName>
</protein>
<evidence type="ECO:0000313" key="2">
    <source>
        <dbReference type="Proteomes" id="UP000003163"/>
    </source>
</evidence>
<accession>J9DJ75</accession>
<reference evidence="1 2" key="1">
    <citation type="submission" date="2011-08" db="EMBL/GenBank/DDBJ databases">
        <authorList>
            <person name="Liu Z.J."/>
            <person name="Shi F.L."/>
            <person name="Lu J.Q."/>
            <person name="Li M."/>
            <person name="Wang Z.L."/>
        </authorList>
    </citation>
    <scope>NUCLEOTIDE SEQUENCE [LARGE SCALE GENOMIC DNA]</scope>
    <source>
        <strain evidence="1 2">USNM 41457</strain>
    </source>
</reference>
<reference evidence="2" key="2">
    <citation type="submission" date="2015-07" db="EMBL/GenBank/DDBJ databases">
        <title>Contrasting host-pathogen interactions and genome evolution in two generalist and specialist microsporidian pathogens of mosquitoes.</title>
        <authorList>
            <consortium name="The Broad Institute Genomics Platform"/>
            <consortium name="The Broad Institute Genome Sequencing Center for Infectious Disease"/>
            <person name="Cuomo C.A."/>
            <person name="Sanscrainte N.D."/>
            <person name="Goldberg J.M."/>
            <person name="Heiman D."/>
            <person name="Young S."/>
            <person name="Zeng Q."/>
            <person name="Becnel J.J."/>
            <person name="Birren B.W."/>
        </authorList>
    </citation>
    <scope>NUCLEOTIDE SEQUENCE [LARGE SCALE GENOMIC DNA]</scope>
    <source>
        <strain evidence="2">USNM 41457</strain>
    </source>
</reference>
<comment type="caution">
    <text evidence="1">The sequence shown here is derived from an EMBL/GenBank/DDBJ whole genome shotgun (WGS) entry which is preliminary data.</text>
</comment>